<dbReference type="RefSeq" id="XP_001315733.1">
    <property type="nucleotide sequence ID" value="XM_001315698.1"/>
</dbReference>
<dbReference type="GO" id="GO:0006888">
    <property type="term" value="P:endoplasmic reticulum to Golgi vesicle-mediated transport"/>
    <property type="evidence" value="ECO:0000318"/>
    <property type="project" value="GO_Central"/>
</dbReference>
<name>A2EUY7_TRIV3</name>
<evidence type="ECO:0000313" key="2">
    <source>
        <dbReference type="Proteomes" id="UP000001542"/>
    </source>
</evidence>
<dbReference type="AlphaFoldDB" id="A2EUY7"/>
<dbReference type="EMBL" id="DS113502">
    <property type="protein sequence ID" value="EAY03510.1"/>
    <property type="molecule type" value="Genomic_DNA"/>
</dbReference>
<dbReference type="GO" id="GO:0005802">
    <property type="term" value="C:trans-Golgi network"/>
    <property type="evidence" value="ECO:0000318"/>
    <property type="project" value="GO_Central"/>
</dbReference>
<dbReference type="VEuPathDB" id="TrichDB:TVAGG3_0441180"/>
<protein>
    <submittedName>
        <fullName evidence="1">Uncharacterized protein</fullName>
    </submittedName>
</protein>
<dbReference type="VEuPathDB" id="TrichDB:TVAG_368810"/>
<dbReference type="PANTHER" id="PTHR12817:SF0">
    <property type="entry name" value="GEO08327P1"/>
    <property type="match status" value="1"/>
</dbReference>
<dbReference type="GO" id="GO:0005801">
    <property type="term" value="C:cis-Golgi network"/>
    <property type="evidence" value="ECO:0000318"/>
    <property type="project" value="GO_Central"/>
</dbReference>
<gene>
    <name evidence="1" type="ORF">TVAG_368810</name>
</gene>
<dbReference type="KEGG" id="tva:4761355"/>
<proteinExistence type="predicted"/>
<dbReference type="InterPro" id="IPR037992">
    <property type="entry name" value="TRAPPC6/Trs33"/>
</dbReference>
<organism evidence="1 2">
    <name type="scientific">Trichomonas vaginalis (strain ATCC PRA-98 / G3)</name>
    <dbReference type="NCBI Taxonomy" id="412133"/>
    <lineage>
        <taxon>Eukaryota</taxon>
        <taxon>Metamonada</taxon>
        <taxon>Parabasalia</taxon>
        <taxon>Trichomonadida</taxon>
        <taxon>Trichomonadidae</taxon>
        <taxon>Trichomonas</taxon>
    </lineage>
</organism>
<keyword evidence="2" id="KW-1185">Reference proteome</keyword>
<dbReference type="Gene3D" id="3.30.1380.20">
    <property type="entry name" value="Trafficking protein particle complex subunit 3"/>
    <property type="match status" value="1"/>
</dbReference>
<reference evidence="1" key="1">
    <citation type="submission" date="2006-10" db="EMBL/GenBank/DDBJ databases">
        <authorList>
            <person name="Amadeo P."/>
            <person name="Zhao Q."/>
            <person name="Wortman J."/>
            <person name="Fraser-Liggett C."/>
            <person name="Carlton J."/>
        </authorList>
    </citation>
    <scope>NUCLEOTIDE SEQUENCE</scope>
    <source>
        <strain evidence="1">G3</strain>
    </source>
</reference>
<reference evidence="1" key="2">
    <citation type="journal article" date="2007" name="Science">
        <title>Draft genome sequence of the sexually transmitted pathogen Trichomonas vaginalis.</title>
        <authorList>
            <person name="Carlton J.M."/>
            <person name="Hirt R.P."/>
            <person name="Silva J.C."/>
            <person name="Delcher A.L."/>
            <person name="Schatz M."/>
            <person name="Zhao Q."/>
            <person name="Wortman J.R."/>
            <person name="Bidwell S.L."/>
            <person name="Alsmark U.C.M."/>
            <person name="Besteiro S."/>
            <person name="Sicheritz-Ponten T."/>
            <person name="Noel C.J."/>
            <person name="Dacks J.B."/>
            <person name="Foster P.G."/>
            <person name="Simillion C."/>
            <person name="Van de Peer Y."/>
            <person name="Miranda-Saavedra D."/>
            <person name="Barton G.J."/>
            <person name="Westrop G.D."/>
            <person name="Mueller S."/>
            <person name="Dessi D."/>
            <person name="Fiori P.L."/>
            <person name="Ren Q."/>
            <person name="Paulsen I."/>
            <person name="Zhang H."/>
            <person name="Bastida-Corcuera F.D."/>
            <person name="Simoes-Barbosa A."/>
            <person name="Brown M.T."/>
            <person name="Hayes R.D."/>
            <person name="Mukherjee M."/>
            <person name="Okumura C.Y."/>
            <person name="Schneider R."/>
            <person name="Smith A.J."/>
            <person name="Vanacova S."/>
            <person name="Villalvazo M."/>
            <person name="Haas B.J."/>
            <person name="Pertea M."/>
            <person name="Feldblyum T.V."/>
            <person name="Utterback T.R."/>
            <person name="Shu C.L."/>
            <person name="Osoegawa K."/>
            <person name="de Jong P.J."/>
            <person name="Hrdy I."/>
            <person name="Horvathova L."/>
            <person name="Zubacova Z."/>
            <person name="Dolezal P."/>
            <person name="Malik S.B."/>
            <person name="Logsdon J.M. Jr."/>
            <person name="Henze K."/>
            <person name="Gupta A."/>
            <person name="Wang C.C."/>
            <person name="Dunne R.L."/>
            <person name="Upcroft J.A."/>
            <person name="Upcroft P."/>
            <person name="White O."/>
            <person name="Salzberg S.L."/>
            <person name="Tang P."/>
            <person name="Chiu C.-H."/>
            <person name="Lee Y.-S."/>
            <person name="Embley T.M."/>
            <person name="Coombs G.H."/>
            <person name="Mottram J.C."/>
            <person name="Tachezy J."/>
            <person name="Fraser-Liggett C.M."/>
            <person name="Johnson P.J."/>
        </authorList>
    </citation>
    <scope>NUCLEOTIDE SEQUENCE [LARGE SCALE GENOMIC DNA]</scope>
    <source>
        <strain evidence="1">G3</strain>
    </source>
</reference>
<evidence type="ECO:0000313" key="1">
    <source>
        <dbReference type="EMBL" id="EAY03510.1"/>
    </source>
</evidence>
<dbReference type="InParanoid" id="A2EUY7"/>
<dbReference type="PANTHER" id="PTHR12817">
    <property type="entry name" value="TRAFFICKING PROTEIN PARTICLE COMPLEX SUBUNIT 6B"/>
    <property type="match status" value="1"/>
</dbReference>
<dbReference type="Proteomes" id="UP000001542">
    <property type="component" value="Unassembled WGS sequence"/>
</dbReference>
<accession>A2EUY7</accession>
<dbReference type="GO" id="GO:0030008">
    <property type="term" value="C:TRAPP complex"/>
    <property type="evidence" value="ECO:0000318"/>
    <property type="project" value="GO_Central"/>
</dbReference>
<dbReference type="SMR" id="A2EUY7"/>
<sequence>MDHSSDHSSTLTHLIVSEAIRELEKSLDANQEKSTPLENRMYTLGIKPGFAIAGILCKSGTDFSSIEDCSKFLGNKFSPIVLNPCSGINQQADKQSFSILFKGQNLPKLFTCLLGQQNQQQQLWFKGYTQFYKGVYMGALMHMGYSAKATVEMNPSQLNLKFEDIKELDRDSPWENAFSTI</sequence>